<keyword evidence="2" id="KW-0238">DNA-binding</keyword>
<dbReference type="RefSeq" id="WP_128213498.1">
    <property type="nucleotide sequence ID" value="NZ_CP025746.1"/>
</dbReference>
<dbReference type="Pfam" id="PF12728">
    <property type="entry name" value="HTH_17"/>
    <property type="match status" value="1"/>
</dbReference>
<evidence type="ECO:0000313" key="3">
    <source>
        <dbReference type="Proteomes" id="UP000286268"/>
    </source>
</evidence>
<dbReference type="InterPro" id="IPR041657">
    <property type="entry name" value="HTH_17"/>
</dbReference>
<dbReference type="GO" id="GO:0003677">
    <property type="term" value="F:DNA binding"/>
    <property type="evidence" value="ECO:0007669"/>
    <property type="project" value="UniProtKB-KW"/>
</dbReference>
<sequence length="69" mass="7885">MDFVSVKEIAEKWSISERRVQALCEKGRIEGVLRFGRSWAIPKDAEKPKDARIKSNKCNEIEYNGGSND</sequence>
<accession>A0A3R5QYS3</accession>
<feature type="domain" description="Helix-turn-helix" evidence="1">
    <location>
        <begin position="4"/>
        <end position="44"/>
    </location>
</feature>
<name>A0A3R5QYS3_9CLOT</name>
<organism evidence="2 3">
    <name type="scientific">Clostridium manihotivorum</name>
    <dbReference type="NCBI Taxonomy" id="2320868"/>
    <lineage>
        <taxon>Bacteria</taxon>
        <taxon>Bacillati</taxon>
        <taxon>Bacillota</taxon>
        <taxon>Clostridia</taxon>
        <taxon>Eubacteriales</taxon>
        <taxon>Clostridiaceae</taxon>
        <taxon>Clostridium</taxon>
    </lineage>
</organism>
<dbReference type="AlphaFoldDB" id="A0A3R5QYS3"/>
<dbReference type="Proteomes" id="UP000286268">
    <property type="component" value="Chromosome"/>
</dbReference>
<dbReference type="OrthoDB" id="9799038at2"/>
<evidence type="ECO:0000313" key="2">
    <source>
        <dbReference type="EMBL" id="QAA32757.1"/>
    </source>
</evidence>
<reference evidence="2 3" key="1">
    <citation type="submission" date="2018-01" db="EMBL/GenBank/DDBJ databases">
        <title>Genome Sequencing and Assembly of Anaerobacter polyendosporus strain CT4.</title>
        <authorList>
            <person name="Tachaapaikoon C."/>
            <person name="Sutheeworapong S."/>
            <person name="Jenjaroenpun P."/>
            <person name="Wongsurawat T."/>
            <person name="Nookeaw I."/>
            <person name="Cheawchanlertfa P."/>
            <person name="Kosugi A."/>
            <person name="Cheevadhanarak S."/>
            <person name="Ratanakhanokchai K."/>
        </authorList>
    </citation>
    <scope>NUCLEOTIDE SEQUENCE [LARGE SCALE GENOMIC DNA]</scope>
    <source>
        <strain evidence="2 3">CT4</strain>
    </source>
</reference>
<dbReference type="KEGG" id="cmah:C1I91_14535"/>
<keyword evidence="3" id="KW-1185">Reference proteome</keyword>
<evidence type="ECO:0000259" key="1">
    <source>
        <dbReference type="Pfam" id="PF12728"/>
    </source>
</evidence>
<proteinExistence type="predicted"/>
<protein>
    <submittedName>
        <fullName evidence="2">DNA-binding protein</fullName>
    </submittedName>
</protein>
<dbReference type="EMBL" id="CP025746">
    <property type="protein sequence ID" value="QAA32757.1"/>
    <property type="molecule type" value="Genomic_DNA"/>
</dbReference>
<gene>
    <name evidence="2" type="ORF">C1I91_14535</name>
</gene>